<protein>
    <submittedName>
        <fullName evidence="5">Extracellular solute-binding protein</fullName>
    </submittedName>
</protein>
<evidence type="ECO:0000313" key="5">
    <source>
        <dbReference type="EMBL" id="AYQ75159.1"/>
    </source>
</evidence>
<dbReference type="GO" id="GO:0055085">
    <property type="term" value="P:transmembrane transport"/>
    <property type="evidence" value="ECO:0007669"/>
    <property type="project" value="InterPro"/>
</dbReference>
<organism evidence="5 6">
    <name type="scientific">Cohnella candidum</name>
    <dbReference type="NCBI Taxonomy" id="2674991"/>
    <lineage>
        <taxon>Bacteria</taxon>
        <taxon>Bacillati</taxon>
        <taxon>Bacillota</taxon>
        <taxon>Bacilli</taxon>
        <taxon>Bacillales</taxon>
        <taxon>Paenibacillaceae</taxon>
        <taxon>Cohnella</taxon>
    </lineage>
</organism>
<evidence type="ECO:0000313" key="6">
    <source>
        <dbReference type="Proteomes" id="UP000269097"/>
    </source>
</evidence>
<dbReference type="GO" id="GO:0055052">
    <property type="term" value="C:ATP-binding cassette (ABC) transporter complex, substrate-binding subunit-containing"/>
    <property type="evidence" value="ECO:0007669"/>
    <property type="project" value="TreeGrafter"/>
</dbReference>
<keyword evidence="2" id="KW-0813">Transport</keyword>
<keyword evidence="6" id="KW-1185">Reference proteome</keyword>
<reference evidence="5 6" key="1">
    <citation type="submission" date="2018-10" db="EMBL/GenBank/DDBJ databases">
        <title>Genome Sequence of Cohnella sp.</title>
        <authorList>
            <person name="Srinivasan S."/>
            <person name="Kim M.K."/>
        </authorList>
    </citation>
    <scope>NUCLEOTIDE SEQUENCE [LARGE SCALE GENOMIC DNA]</scope>
    <source>
        <strain evidence="5 6">18JY8-7</strain>
    </source>
</reference>
<feature type="compositionally biased region" description="Low complexity" evidence="4">
    <location>
        <begin position="68"/>
        <end position="82"/>
    </location>
</feature>
<accession>A0A3G3K5V4</accession>
<name>A0A3G3K5V4_9BACL</name>
<dbReference type="AlphaFoldDB" id="A0A3G3K5V4"/>
<keyword evidence="3" id="KW-0732">Signal</keyword>
<dbReference type="GO" id="GO:1901982">
    <property type="term" value="F:maltose binding"/>
    <property type="evidence" value="ECO:0007669"/>
    <property type="project" value="TreeGrafter"/>
</dbReference>
<sequence length="491" mass="53118">MLTKRQIGRNTFQHVKPHSDGLRFKCMQIQERVSNMSKKWTKSLSVLLSILLVAIFVSACGGDKKSAEPASGSAAAPSAKASESQKSDAPKTEKTNIKFWVLFDGSDADTMRKIVEDYNGTHPDSQVTLEFQDNAQYYTKLKTAILGGTGPDLAISHIGGNINGMAATGDLIPLDQEASRLGVDIAFDKYSKDPTTAANIGGKQYAVPLDNLVRVLMYNKDVLSKAGLVGQDGKLNFQMSFDGFKQALDKVKASSPGVQPLTVSMKPPQLVLVWLSLYYQLGGTDFLSIEQKKATFDDAKATEALKALHDLYAAYVPAKLTDPAGLDMFKAGKSAFFIDGSWSIGAAAQALGDKFGVTGFPYLFSTPTEVTTSHGFVLPKNADRTDAETKAALEFIKWFGDNNWKWAQAGHVPAYGPALETPEFKALPYHPQFTEPGRNVVALPVIPGTMLHQAPEVKDFVQAAVSGDKTPEEAVALIRKGVDSMLSQLVK</sequence>
<evidence type="ECO:0000256" key="3">
    <source>
        <dbReference type="ARBA" id="ARBA00022729"/>
    </source>
</evidence>
<evidence type="ECO:0000256" key="4">
    <source>
        <dbReference type="SAM" id="MobiDB-lite"/>
    </source>
</evidence>
<dbReference type="SUPFAM" id="SSF53850">
    <property type="entry name" value="Periplasmic binding protein-like II"/>
    <property type="match status" value="1"/>
</dbReference>
<dbReference type="PANTHER" id="PTHR30061:SF50">
    <property type="entry name" value="MALTOSE_MALTODEXTRIN-BINDING PERIPLASMIC PROTEIN"/>
    <property type="match status" value="1"/>
</dbReference>
<evidence type="ECO:0000256" key="1">
    <source>
        <dbReference type="ARBA" id="ARBA00008520"/>
    </source>
</evidence>
<dbReference type="InterPro" id="IPR006059">
    <property type="entry name" value="SBP"/>
</dbReference>
<dbReference type="GO" id="GO:0015768">
    <property type="term" value="P:maltose transport"/>
    <property type="evidence" value="ECO:0007669"/>
    <property type="project" value="TreeGrafter"/>
</dbReference>
<dbReference type="Gene3D" id="3.40.190.10">
    <property type="entry name" value="Periplasmic binding protein-like II"/>
    <property type="match status" value="1"/>
</dbReference>
<comment type="similarity">
    <text evidence="1">Belongs to the bacterial solute-binding protein 1 family.</text>
</comment>
<dbReference type="Pfam" id="PF01547">
    <property type="entry name" value="SBP_bac_1"/>
    <property type="match status" value="1"/>
</dbReference>
<evidence type="ECO:0000256" key="2">
    <source>
        <dbReference type="ARBA" id="ARBA00022448"/>
    </source>
</evidence>
<dbReference type="KEGG" id="coh:EAV92_22985"/>
<dbReference type="InterPro" id="IPR006061">
    <property type="entry name" value="SBP_1_CS"/>
</dbReference>
<dbReference type="PROSITE" id="PS01037">
    <property type="entry name" value="SBP_BACTERIAL_1"/>
    <property type="match status" value="1"/>
</dbReference>
<dbReference type="PANTHER" id="PTHR30061">
    <property type="entry name" value="MALTOSE-BINDING PERIPLASMIC PROTEIN"/>
    <property type="match status" value="1"/>
</dbReference>
<dbReference type="GO" id="GO:0042956">
    <property type="term" value="P:maltodextrin transmembrane transport"/>
    <property type="evidence" value="ECO:0007669"/>
    <property type="project" value="TreeGrafter"/>
</dbReference>
<feature type="region of interest" description="Disordered" evidence="4">
    <location>
        <begin position="67"/>
        <end position="91"/>
    </location>
</feature>
<proteinExistence type="inferred from homology"/>
<dbReference type="EMBL" id="CP033433">
    <property type="protein sequence ID" value="AYQ75159.1"/>
    <property type="molecule type" value="Genomic_DNA"/>
</dbReference>
<dbReference type="Proteomes" id="UP000269097">
    <property type="component" value="Chromosome"/>
</dbReference>
<gene>
    <name evidence="5" type="ORF">EAV92_22985</name>
</gene>